<reference evidence="3" key="1">
    <citation type="submission" date="2020-07" db="EMBL/GenBank/DDBJ databases">
        <title>Complete genome sequencing of Clostridia bacterium strain 12CBH8.</title>
        <authorList>
            <person name="Sakamoto M."/>
            <person name="Murakami T."/>
            <person name="Mori H."/>
        </authorList>
    </citation>
    <scope>NUCLEOTIDE SEQUENCE [LARGE SCALE GENOMIC DNA]</scope>
    <source>
        <strain evidence="3">12CBH8</strain>
    </source>
</reference>
<evidence type="ECO:0000313" key="2">
    <source>
        <dbReference type="EMBL" id="BCI60997.1"/>
    </source>
</evidence>
<feature type="transmembrane region" description="Helical" evidence="1">
    <location>
        <begin position="89"/>
        <end position="110"/>
    </location>
</feature>
<dbReference type="RefSeq" id="WP_090264383.1">
    <property type="nucleotide sequence ID" value="NZ_AP023321.1"/>
</dbReference>
<dbReference type="AlphaFoldDB" id="A0A7I8D2E6"/>
<dbReference type="KEGG" id="sman:C12CBH8_16360"/>
<evidence type="ECO:0000256" key="1">
    <source>
        <dbReference type="SAM" id="Phobius"/>
    </source>
</evidence>
<name>A0A7I8D2E6_9FIRM</name>
<evidence type="ECO:0000313" key="3">
    <source>
        <dbReference type="Proteomes" id="UP000593890"/>
    </source>
</evidence>
<dbReference type="EMBL" id="AP023321">
    <property type="protein sequence ID" value="BCI60997.1"/>
    <property type="molecule type" value="Genomic_DNA"/>
</dbReference>
<keyword evidence="1" id="KW-0812">Transmembrane</keyword>
<proteinExistence type="predicted"/>
<feature type="transmembrane region" description="Helical" evidence="1">
    <location>
        <begin position="12"/>
        <end position="33"/>
    </location>
</feature>
<keyword evidence="1" id="KW-1133">Transmembrane helix</keyword>
<feature type="transmembrane region" description="Helical" evidence="1">
    <location>
        <begin position="53"/>
        <end position="77"/>
    </location>
</feature>
<keyword evidence="1" id="KW-0472">Membrane</keyword>
<accession>A0A7I8D2E6</accession>
<gene>
    <name evidence="2" type="ORF">C12CBH8_16360</name>
</gene>
<organism evidence="2 3">
    <name type="scientific">Solibaculum mannosilyticum</name>
    <dbReference type="NCBI Taxonomy" id="2780922"/>
    <lineage>
        <taxon>Bacteria</taxon>
        <taxon>Bacillati</taxon>
        <taxon>Bacillota</taxon>
        <taxon>Clostridia</taxon>
        <taxon>Eubacteriales</taxon>
        <taxon>Oscillospiraceae</taxon>
        <taxon>Solibaculum</taxon>
    </lineage>
</organism>
<sequence>MKKNTQQKFAKSYKSLWLSLFISLALVFVYLTARTSMRNPNWQDNFRGAFAIYAAYGIYFLSFGFIPAIIVDYRGLIHTKKSIHKWWKIASLVIVQVIYLLVSWYILFIYH</sequence>
<dbReference type="Proteomes" id="UP000593890">
    <property type="component" value="Chromosome"/>
</dbReference>
<protein>
    <submittedName>
        <fullName evidence="2">Uncharacterized protein</fullName>
    </submittedName>
</protein>
<keyword evidence="3" id="KW-1185">Reference proteome</keyword>